<dbReference type="OrthoDB" id="421126at2759"/>
<feature type="non-terminal residue" evidence="2">
    <location>
        <position position="63"/>
    </location>
</feature>
<feature type="compositionally biased region" description="Basic and acidic residues" evidence="1">
    <location>
        <begin position="40"/>
        <end position="50"/>
    </location>
</feature>
<evidence type="ECO:0000313" key="3">
    <source>
        <dbReference type="EMBL" id="CAL1158052.1"/>
    </source>
</evidence>
<dbReference type="EMBL" id="CAMXCT030003470">
    <property type="protein sequence ID" value="CAL4791989.1"/>
    <property type="molecule type" value="Genomic_DNA"/>
</dbReference>
<protein>
    <submittedName>
        <fullName evidence="4">Hyaluronan-mediated motility receptor C-terminal domain-containing protein</fullName>
    </submittedName>
</protein>
<reference evidence="3" key="2">
    <citation type="submission" date="2024-04" db="EMBL/GenBank/DDBJ databases">
        <authorList>
            <person name="Chen Y."/>
            <person name="Shah S."/>
            <person name="Dougan E. K."/>
            <person name="Thang M."/>
            <person name="Chan C."/>
        </authorList>
    </citation>
    <scope>NUCLEOTIDE SEQUENCE [LARGE SCALE GENOMIC DNA]</scope>
</reference>
<evidence type="ECO:0000313" key="2">
    <source>
        <dbReference type="EMBL" id="CAI4004677.1"/>
    </source>
</evidence>
<accession>A0A9P1GBX7</accession>
<gene>
    <name evidence="2" type="ORF">C1SCF055_LOCUS30451</name>
</gene>
<keyword evidence="5" id="KW-1185">Reference proteome</keyword>
<evidence type="ECO:0000256" key="1">
    <source>
        <dbReference type="SAM" id="MobiDB-lite"/>
    </source>
</evidence>
<dbReference type="AlphaFoldDB" id="A0A9P1GBX7"/>
<dbReference type="Proteomes" id="UP001152797">
    <property type="component" value="Unassembled WGS sequence"/>
</dbReference>
<proteinExistence type="predicted"/>
<reference evidence="2" key="1">
    <citation type="submission" date="2022-10" db="EMBL/GenBank/DDBJ databases">
        <authorList>
            <person name="Chen Y."/>
            <person name="Dougan E. K."/>
            <person name="Chan C."/>
            <person name="Rhodes N."/>
            <person name="Thang M."/>
        </authorList>
    </citation>
    <scope>NUCLEOTIDE SEQUENCE</scope>
</reference>
<dbReference type="EMBL" id="CAMXCT020003470">
    <property type="protein sequence ID" value="CAL1158052.1"/>
    <property type="molecule type" value="Genomic_DNA"/>
</dbReference>
<organism evidence="2">
    <name type="scientific">Cladocopium goreaui</name>
    <dbReference type="NCBI Taxonomy" id="2562237"/>
    <lineage>
        <taxon>Eukaryota</taxon>
        <taxon>Sar</taxon>
        <taxon>Alveolata</taxon>
        <taxon>Dinophyceae</taxon>
        <taxon>Suessiales</taxon>
        <taxon>Symbiodiniaceae</taxon>
        <taxon>Cladocopium</taxon>
    </lineage>
</organism>
<evidence type="ECO:0000313" key="5">
    <source>
        <dbReference type="Proteomes" id="UP001152797"/>
    </source>
</evidence>
<sequence>YGHGLKPVIVKPVNSTSKPFRTTKDGVISSLVGGYEEFPEESREPREPRQRGNGKGVKPLGKK</sequence>
<name>A0A9P1GBX7_9DINO</name>
<evidence type="ECO:0000313" key="4">
    <source>
        <dbReference type="EMBL" id="CAL4791989.1"/>
    </source>
</evidence>
<comment type="caution">
    <text evidence="2">The sequence shown here is derived from an EMBL/GenBank/DDBJ whole genome shotgun (WGS) entry which is preliminary data.</text>
</comment>
<feature type="region of interest" description="Disordered" evidence="1">
    <location>
        <begin position="31"/>
        <end position="63"/>
    </location>
</feature>
<keyword evidence="4" id="KW-0675">Receptor</keyword>
<dbReference type="EMBL" id="CAMXCT010003470">
    <property type="protein sequence ID" value="CAI4004677.1"/>
    <property type="molecule type" value="Genomic_DNA"/>
</dbReference>